<protein>
    <recommendedName>
        <fullName evidence="2">DUF7053 domain-containing protein</fullName>
    </recommendedName>
</protein>
<dbReference type="Proteomes" id="UP001327957">
    <property type="component" value="Unassembled WGS sequence"/>
</dbReference>
<dbReference type="Pfam" id="PF23155">
    <property type="entry name" value="DUF7053"/>
    <property type="match status" value="1"/>
</dbReference>
<feature type="compositionally biased region" description="Low complexity" evidence="1">
    <location>
        <begin position="180"/>
        <end position="210"/>
    </location>
</feature>
<gene>
    <name evidence="3" type="ORF">QIS74_05908</name>
</gene>
<reference evidence="3 4" key="1">
    <citation type="submission" date="2023-04" db="EMBL/GenBank/DDBJ databases">
        <title>Colletotrichum tabacum stain YC1 causing leaf anthracnose on Nicotiana tabacum(L.) cv.</title>
        <authorList>
            <person name="Ji Z."/>
            <person name="Wang M."/>
            <person name="Zhang J."/>
            <person name="Wang N."/>
            <person name="Zhou Z."/>
        </authorList>
    </citation>
    <scope>NUCLEOTIDE SEQUENCE [LARGE SCALE GENOMIC DNA]</scope>
    <source>
        <strain evidence="3 4">YC1</strain>
    </source>
</reference>
<evidence type="ECO:0000256" key="1">
    <source>
        <dbReference type="SAM" id="MobiDB-lite"/>
    </source>
</evidence>
<dbReference type="EMBL" id="JASAOK010000030">
    <property type="protein sequence ID" value="KAK6220406.1"/>
    <property type="molecule type" value="Genomic_DNA"/>
</dbReference>
<organism evidence="3 4">
    <name type="scientific">Colletotrichum tabaci</name>
    <dbReference type="NCBI Taxonomy" id="1209068"/>
    <lineage>
        <taxon>Eukaryota</taxon>
        <taxon>Fungi</taxon>
        <taxon>Dikarya</taxon>
        <taxon>Ascomycota</taxon>
        <taxon>Pezizomycotina</taxon>
        <taxon>Sordariomycetes</taxon>
        <taxon>Hypocreomycetidae</taxon>
        <taxon>Glomerellales</taxon>
        <taxon>Glomerellaceae</taxon>
        <taxon>Colletotrichum</taxon>
        <taxon>Colletotrichum destructivum species complex</taxon>
    </lineage>
</organism>
<feature type="domain" description="DUF7053" evidence="2">
    <location>
        <begin position="2"/>
        <end position="171"/>
    </location>
</feature>
<dbReference type="PANTHER" id="PTHR38117">
    <property type="entry name" value="NACHT AND WD40 DOMAIN PROTEIN"/>
    <property type="match status" value="1"/>
</dbReference>
<comment type="caution">
    <text evidence="3">The sequence shown here is derived from an EMBL/GenBank/DDBJ whole genome shotgun (WGS) entry which is preliminary data.</text>
</comment>
<feature type="compositionally biased region" description="Gly residues" evidence="1">
    <location>
        <begin position="283"/>
        <end position="293"/>
    </location>
</feature>
<keyword evidence="4" id="KW-1185">Reference proteome</keyword>
<proteinExistence type="predicted"/>
<evidence type="ECO:0000313" key="3">
    <source>
        <dbReference type="EMBL" id="KAK6220406.1"/>
    </source>
</evidence>
<name>A0AAV9TI58_9PEZI</name>
<accession>A0AAV9TI58</accession>
<feature type="region of interest" description="Disordered" evidence="1">
    <location>
        <begin position="180"/>
        <end position="258"/>
    </location>
</feature>
<sequence length="344" mass="36576">MSKRTTFTTISPLPAGITREAVLDFLHNHVEMIDLNPLIKERHRIPAPSHAPPEEHACAWYSLTDEISYLPGGLVTGNVSYTCCFHDLPTGMQTHCYAPMGLEIRDKWTVAGCLPGEPVEPVELGIGAPVLGLYIREDVDMRCNVFTTSFVKKTLKKSHGLLVERLRSKVQQASSSISTTSSSVAAAHQRHASQTSLLSGSGSNGASSHMPPHPRPPQTHPGQTHYTNAPADQICLPYRPSHPKSPSAPPCDESQNATYPEPLRFRHAVAPLTSSLCSDAGSQPGGLGGGSGSGSSSSNSNYAHGSQSGFGGIHPCDDTHQRAAAGQQQYSGGTLQGPFVAELD</sequence>
<dbReference type="AlphaFoldDB" id="A0AAV9TI58"/>
<evidence type="ECO:0000313" key="4">
    <source>
        <dbReference type="Proteomes" id="UP001327957"/>
    </source>
</evidence>
<dbReference type="PANTHER" id="PTHR38117:SF2">
    <property type="entry name" value="NACHT AND WD40 DOMAIN PROTEIN"/>
    <property type="match status" value="1"/>
</dbReference>
<dbReference type="InterPro" id="IPR055481">
    <property type="entry name" value="DUF7053"/>
</dbReference>
<feature type="region of interest" description="Disordered" evidence="1">
    <location>
        <begin position="276"/>
        <end position="344"/>
    </location>
</feature>
<evidence type="ECO:0000259" key="2">
    <source>
        <dbReference type="Pfam" id="PF23155"/>
    </source>
</evidence>
<feature type="compositionally biased region" description="Low complexity" evidence="1">
    <location>
        <begin position="294"/>
        <end position="307"/>
    </location>
</feature>